<protein>
    <submittedName>
        <fullName evidence="2">Uncharacterized protein</fullName>
    </submittedName>
</protein>
<evidence type="ECO:0000313" key="2">
    <source>
        <dbReference type="EMBL" id="EQB15485.1"/>
    </source>
</evidence>
<accession>T0IUG2</accession>
<dbReference type="PATRIC" id="fig|1331060.3.peg.2142"/>
<dbReference type="eggNOG" id="COG1846">
    <property type="taxonomic scope" value="Bacteria"/>
</dbReference>
<feature type="region of interest" description="Disordered" evidence="1">
    <location>
        <begin position="50"/>
        <end position="74"/>
    </location>
</feature>
<comment type="caution">
    <text evidence="2">The sequence shown here is derived from an EMBL/GenBank/DDBJ whole genome shotgun (WGS) entry which is preliminary data.</text>
</comment>
<dbReference type="OrthoDB" id="7427954at2"/>
<reference evidence="2 3" key="1">
    <citation type="journal article" date="2013" name="Genome Announc.">
        <title>Draft Genome Sequence of Sphingobium lactosutens Strain DS20T, Isolated from a Hexachlorocyclohexane Dumpsite.</title>
        <authorList>
            <person name="Kumar R."/>
            <person name="Dwivedi V."/>
            <person name="Negi V."/>
            <person name="Khurana J.P."/>
            <person name="Lal R."/>
        </authorList>
    </citation>
    <scope>NUCLEOTIDE SEQUENCE [LARGE SCALE GENOMIC DNA]</scope>
    <source>
        <strain evidence="2 3">DS20</strain>
    </source>
</reference>
<gene>
    <name evidence="2" type="ORF">RLDS_11255</name>
</gene>
<keyword evidence="3" id="KW-1185">Reference proteome</keyword>
<organism evidence="2 3">
    <name type="scientific">Sphingobium lactosutens DS20</name>
    <dbReference type="NCBI Taxonomy" id="1331060"/>
    <lineage>
        <taxon>Bacteria</taxon>
        <taxon>Pseudomonadati</taxon>
        <taxon>Pseudomonadota</taxon>
        <taxon>Alphaproteobacteria</taxon>
        <taxon>Sphingomonadales</taxon>
        <taxon>Sphingomonadaceae</taxon>
        <taxon>Sphingobium</taxon>
    </lineage>
</organism>
<evidence type="ECO:0000313" key="3">
    <source>
        <dbReference type="Proteomes" id="UP000015531"/>
    </source>
</evidence>
<sequence>MRLSARGMQMQSRAIEIGLAIEAEWAQSMGEVEMGALRALLKVLAESIPESTTAGNVPAETSTLSKTRKKKETV</sequence>
<proteinExistence type="predicted"/>
<feature type="compositionally biased region" description="Polar residues" evidence="1">
    <location>
        <begin position="50"/>
        <end position="65"/>
    </location>
</feature>
<evidence type="ECO:0000256" key="1">
    <source>
        <dbReference type="SAM" id="MobiDB-lite"/>
    </source>
</evidence>
<name>T0IUG2_9SPHN</name>
<dbReference type="Proteomes" id="UP000015531">
    <property type="component" value="Unassembled WGS sequence"/>
</dbReference>
<dbReference type="RefSeq" id="WP_021225954.1">
    <property type="nucleotide sequence ID" value="NZ_ATDP01000087.1"/>
</dbReference>
<dbReference type="AlphaFoldDB" id="T0IUG2"/>
<dbReference type="EMBL" id="ATDP01000087">
    <property type="protein sequence ID" value="EQB15485.1"/>
    <property type="molecule type" value="Genomic_DNA"/>
</dbReference>